<name>A0A2S8R6C6_9FIRM</name>
<dbReference type="InterPro" id="IPR050491">
    <property type="entry name" value="AmpC-like"/>
</dbReference>
<feature type="domain" description="Copper amine oxidase-like N-terminal" evidence="5">
    <location>
        <begin position="34"/>
        <end position="142"/>
    </location>
</feature>
<dbReference type="RefSeq" id="WP_105368718.1">
    <property type="nucleotide sequence ID" value="NZ_NEMB01000004.1"/>
</dbReference>
<evidence type="ECO:0000313" key="8">
    <source>
        <dbReference type="Proteomes" id="UP000239720"/>
    </source>
</evidence>
<dbReference type="AlphaFoldDB" id="A0A2S8R6C6"/>
<dbReference type="Pfam" id="PF00144">
    <property type="entry name" value="Beta-lactamase"/>
    <property type="match status" value="1"/>
</dbReference>
<dbReference type="PANTHER" id="PTHR46825:SF11">
    <property type="entry name" value="PENICILLIN-BINDING PROTEIN 4"/>
    <property type="match status" value="1"/>
</dbReference>
<evidence type="ECO:0000256" key="1">
    <source>
        <dbReference type="ARBA" id="ARBA00004370"/>
    </source>
</evidence>
<feature type="domain" description="Peptidase S12 Pab87-related C-terminal" evidence="6">
    <location>
        <begin position="596"/>
        <end position="670"/>
    </location>
</feature>
<evidence type="ECO:0000259" key="6">
    <source>
        <dbReference type="Pfam" id="PF11954"/>
    </source>
</evidence>
<dbReference type="InterPro" id="IPR012338">
    <property type="entry name" value="Beta-lactam/transpept-like"/>
</dbReference>
<reference evidence="7 8" key="1">
    <citation type="journal article" date="2018" name="Syst. Appl. Microbiol.">
        <title>Characterization and high-quality draft genome sequence of Herbivorax saccincola A7, an anaerobic, alkaliphilic, thermophilic, cellulolytic, and xylanolytic bacterium.</title>
        <authorList>
            <person name="Aikawa S."/>
            <person name="Baramee S."/>
            <person name="Sermsathanaswadi J."/>
            <person name="Thianheng P."/>
            <person name="Tachaapaikoon C."/>
            <person name="Shikata A."/>
            <person name="Waeonukul R."/>
            <person name="Pason P."/>
            <person name="Ratanakhanokchai K."/>
            <person name="Kosugi A."/>
        </authorList>
    </citation>
    <scope>NUCLEOTIDE SEQUENCE [LARGE SCALE GENOMIC DNA]</scope>
    <source>
        <strain evidence="7 8">A7</strain>
    </source>
</reference>
<evidence type="ECO:0000259" key="4">
    <source>
        <dbReference type="Pfam" id="PF00144"/>
    </source>
</evidence>
<feature type="domain" description="Beta-lactamase-related" evidence="4">
    <location>
        <begin position="157"/>
        <end position="469"/>
    </location>
</feature>
<sequence>MFKKATCILLTIILITSFVTFQATAQEQNIVVKIDGEVVEFPDAKPFIDEQSRTLCPIRFIAENLGAEVLWNNEDKTVSIKKDDTDILLKIGDNTAVVNGVEKTFDTYPQIFEDRTYVPLRFISETLEMDVDWNGETKTVIITTPEKLAELSTEEHFDRYLTAMEKNKGFRGAVLVAKEGEILFNKGYGYANYEEKIKNTPDTLFAIGSITKQFTAMAIMQLYEKGLLDLEDAVSKYLPDVIEGDNITIRHLLTHTSGLVNYTDFLLEMVEAPEDTSIDFVLGLFKDEPLIFEPGTQWQYSNSGYVLLGYIVEKVSGVSYDEYLKENIFKPLEMNNTGTYYDKMEEDYAIGYMGITELTPVHEDEIVLKIAYGAGNILSTVNDLYKWDRALQTEKLVKKETLDMIFDIQEKMPESDMYTFDGYGFGWFIENNPELGKIVSHGGNTLSYSAQLSKYVDKDITIIITTNAGSYVLGPVEETLVDILMGNSYELPESLVEIELDAEVLKEYTGIYEYTKGFNIVITESEGQLYAQLPGQVKAEIYPKSQTEFFYKVIDAKITFNTDDNGKITGLVFEQGNTILETTRVGDAPQREIADIDKEIYEKYVGEYEIENIGIITVSVEDEKLYARLTGQVKLEILPMSETEFFYKDIQAEIDFVVANDGTVKGLVLKQEGLMFMAKKI</sequence>
<organism evidence="7 8">
    <name type="scientific">Acetivibrio saccincola</name>
    <dbReference type="NCBI Taxonomy" id="1677857"/>
    <lineage>
        <taxon>Bacteria</taxon>
        <taxon>Bacillati</taxon>
        <taxon>Bacillota</taxon>
        <taxon>Clostridia</taxon>
        <taxon>Eubacteriales</taxon>
        <taxon>Oscillospiraceae</taxon>
        <taxon>Acetivibrio</taxon>
    </lineage>
</organism>
<evidence type="ECO:0000313" key="7">
    <source>
        <dbReference type="EMBL" id="PQQ65348.1"/>
    </source>
</evidence>
<dbReference type="Gene3D" id="3.30.457.10">
    <property type="entry name" value="Copper amine oxidase-like, N-terminal domain"/>
    <property type="match status" value="1"/>
</dbReference>
<comment type="subcellular location">
    <subcellularLocation>
        <location evidence="1">Membrane</location>
    </subcellularLocation>
</comment>
<gene>
    <name evidence="7" type="ORF">B9R14_16785</name>
</gene>
<keyword evidence="3" id="KW-0732">Signal</keyword>
<dbReference type="InterPro" id="IPR021860">
    <property type="entry name" value="Peptidase_S12_Pab87-rel_C"/>
</dbReference>
<dbReference type="OrthoDB" id="9797709at2"/>
<feature type="signal peptide" evidence="3">
    <location>
        <begin position="1"/>
        <end position="25"/>
    </location>
</feature>
<dbReference type="GO" id="GO:0016020">
    <property type="term" value="C:membrane"/>
    <property type="evidence" value="ECO:0007669"/>
    <property type="project" value="UniProtKB-SubCell"/>
</dbReference>
<accession>A0A2S8R6C6</accession>
<proteinExistence type="predicted"/>
<dbReference type="Gene3D" id="3.40.710.10">
    <property type="entry name" value="DD-peptidase/beta-lactamase superfamily"/>
    <property type="match status" value="1"/>
</dbReference>
<dbReference type="PANTHER" id="PTHR46825">
    <property type="entry name" value="D-ALANYL-D-ALANINE-CARBOXYPEPTIDASE/ENDOPEPTIDASE AMPH"/>
    <property type="match status" value="1"/>
</dbReference>
<feature type="chain" id="PRO_5015536444" description="CubicO group peptidase, beta-lactamase class C family" evidence="3">
    <location>
        <begin position="26"/>
        <end position="681"/>
    </location>
</feature>
<dbReference type="Pfam" id="PF11954">
    <property type="entry name" value="DUF3471"/>
    <property type="match status" value="2"/>
</dbReference>
<dbReference type="InterPro" id="IPR001466">
    <property type="entry name" value="Beta-lactam-related"/>
</dbReference>
<dbReference type="InterPro" id="IPR012854">
    <property type="entry name" value="Cu_amine_oxidase-like_N"/>
</dbReference>
<dbReference type="SUPFAM" id="SSF55383">
    <property type="entry name" value="Copper amine oxidase, domain N"/>
    <property type="match status" value="1"/>
</dbReference>
<dbReference type="InterPro" id="IPR036582">
    <property type="entry name" value="Mao_N_sf"/>
</dbReference>
<protein>
    <recommendedName>
        <fullName evidence="9">CubicO group peptidase, beta-lactamase class C family</fullName>
    </recommendedName>
</protein>
<evidence type="ECO:0000256" key="2">
    <source>
        <dbReference type="ARBA" id="ARBA00023136"/>
    </source>
</evidence>
<dbReference type="Pfam" id="PF07833">
    <property type="entry name" value="Cu_amine_oxidN1"/>
    <property type="match status" value="1"/>
</dbReference>
<evidence type="ECO:0000259" key="5">
    <source>
        <dbReference type="Pfam" id="PF07833"/>
    </source>
</evidence>
<feature type="domain" description="Peptidase S12 Pab87-related C-terminal" evidence="6">
    <location>
        <begin position="499"/>
        <end position="574"/>
    </location>
</feature>
<evidence type="ECO:0008006" key="9">
    <source>
        <dbReference type="Google" id="ProtNLM"/>
    </source>
</evidence>
<comment type="caution">
    <text evidence="7">The sequence shown here is derived from an EMBL/GenBank/DDBJ whole genome shotgun (WGS) entry which is preliminary data.</text>
</comment>
<dbReference type="Proteomes" id="UP000239720">
    <property type="component" value="Unassembled WGS sequence"/>
</dbReference>
<dbReference type="EMBL" id="NEMB01000004">
    <property type="protein sequence ID" value="PQQ65348.1"/>
    <property type="molecule type" value="Genomic_DNA"/>
</dbReference>
<keyword evidence="2" id="KW-0472">Membrane</keyword>
<dbReference type="SUPFAM" id="SSF56601">
    <property type="entry name" value="beta-lactamase/transpeptidase-like"/>
    <property type="match status" value="1"/>
</dbReference>
<evidence type="ECO:0000256" key="3">
    <source>
        <dbReference type="SAM" id="SignalP"/>
    </source>
</evidence>